<feature type="non-terminal residue" evidence="1">
    <location>
        <position position="132"/>
    </location>
</feature>
<organism evidence="1 2">
    <name type="scientific">Coniosporium uncinatum</name>
    <dbReference type="NCBI Taxonomy" id="93489"/>
    <lineage>
        <taxon>Eukaryota</taxon>
        <taxon>Fungi</taxon>
        <taxon>Dikarya</taxon>
        <taxon>Ascomycota</taxon>
        <taxon>Pezizomycotina</taxon>
        <taxon>Dothideomycetes</taxon>
        <taxon>Dothideomycetes incertae sedis</taxon>
        <taxon>Coniosporium</taxon>
    </lineage>
</organism>
<sequence length="132" mass="14764">MDQNQHQKPSERDSEPPPYPSNAIDAALSPQTLLLSYGKLVVQVGTNPEDHFDVDLKTFCKRSAAFKKLQEVLQKGARVKDAATDSKSAPGVFTDLLRYKDPTLQRPLFQISSPKYSRITFASLTKASFRHV</sequence>
<accession>A0ACC3D3X0</accession>
<evidence type="ECO:0000313" key="2">
    <source>
        <dbReference type="Proteomes" id="UP001186974"/>
    </source>
</evidence>
<protein>
    <submittedName>
        <fullName evidence="1">Uncharacterized protein</fullName>
    </submittedName>
</protein>
<dbReference type="EMBL" id="JAWDJW010007818">
    <property type="protein sequence ID" value="KAK3061482.1"/>
    <property type="molecule type" value="Genomic_DNA"/>
</dbReference>
<proteinExistence type="predicted"/>
<comment type="caution">
    <text evidence="1">The sequence shown here is derived from an EMBL/GenBank/DDBJ whole genome shotgun (WGS) entry which is preliminary data.</text>
</comment>
<dbReference type="Proteomes" id="UP001186974">
    <property type="component" value="Unassembled WGS sequence"/>
</dbReference>
<gene>
    <name evidence="1" type="ORF">LTS18_006109</name>
</gene>
<evidence type="ECO:0000313" key="1">
    <source>
        <dbReference type="EMBL" id="KAK3061482.1"/>
    </source>
</evidence>
<reference evidence="1" key="1">
    <citation type="submission" date="2024-09" db="EMBL/GenBank/DDBJ databases">
        <title>Black Yeasts Isolated from many extreme environments.</title>
        <authorList>
            <person name="Coleine C."/>
            <person name="Stajich J.E."/>
            <person name="Selbmann L."/>
        </authorList>
    </citation>
    <scope>NUCLEOTIDE SEQUENCE</scope>
    <source>
        <strain evidence="1">CCFEE 5737</strain>
    </source>
</reference>
<name>A0ACC3D3X0_9PEZI</name>
<keyword evidence="2" id="KW-1185">Reference proteome</keyword>